<keyword evidence="4" id="KW-1185">Reference proteome</keyword>
<dbReference type="InterPro" id="IPR002048">
    <property type="entry name" value="EF_hand_dom"/>
</dbReference>
<dbReference type="SMART" id="SM00054">
    <property type="entry name" value="EFh"/>
    <property type="match status" value="2"/>
</dbReference>
<feature type="chain" id="PRO_5005809812" evidence="1">
    <location>
        <begin position="25"/>
        <end position="167"/>
    </location>
</feature>
<feature type="domain" description="EF-hand" evidence="2">
    <location>
        <begin position="139"/>
        <end position="161"/>
    </location>
</feature>
<feature type="signal peptide" evidence="1">
    <location>
        <begin position="1"/>
        <end position="24"/>
    </location>
</feature>
<gene>
    <name evidence="3" type="ORF">JSE7799_01289</name>
</gene>
<proteinExistence type="predicted"/>
<reference evidence="3 4" key="1">
    <citation type="submission" date="2015-09" db="EMBL/GenBank/DDBJ databases">
        <authorList>
            <person name="Jackson K.R."/>
            <person name="Lunt B.L."/>
            <person name="Fisher J.N.B."/>
            <person name="Gardner A.V."/>
            <person name="Bailey M.E."/>
            <person name="Deus L.M."/>
            <person name="Earl A.S."/>
            <person name="Gibby P.D."/>
            <person name="Hartmann K.A."/>
            <person name="Liu J.E."/>
            <person name="Manci A.M."/>
            <person name="Nielsen D.A."/>
            <person name="Solomon M.B."/>
            <person name="Breakwell D.P."/>
            <person name="Burnett S.H."/>
            <person name="Grose J.H."/>
        </authorList>
    </citation>
    <scope>NUCLEOTIDE SEQUENCE [LARGE SCALE GENOMIC DNA]</scope>
    <source>
        <strain evidence="3 4">CECT 7799</strain>
    </source>
</reference>
<dbReference type="InterPro" id="IPR018247">
    <property type="entry name" value="EF_Hand_1_Ca_BS"/>
</dbReference>
<evidence type="ECO:0000256" key="1">
    <source>
        <dbReference type="SAM" id="SignalP"/>
    </source>
</evidence>
<evidence type="ECO:0000313" key="3">
    <source>
        <dbReference type="EMBL" id="CUH37366.1"/>
    </source>
</evidence>
<protein>
    <submittedName>
        <fullName evidence="3">EF hand</fullName>
    </submittedName>
</protein>
<sequence>MTEHKGRLLALILTAAVAAPSVGATPFLASTQVDPGLALLDEIGMRADADNDGRITDVEINVFAQKAFPLLDADGNGSLDDEEMRGTPAMSGLAAFRDREQAYSASMGVVFDLFDRDGSGSVDAEEYRIGLTRGAVRADRDGDGALSRNEFRNAFFVSRALRRGLIE</sequence>
<dbReference type="PROSITE" id="PS50222">
    <property type="entry name" value="EF_HAND_2"/>
    <property type="match status" value="2"/>
</dbReference>
<dbReference type="Pfam" id="PF13202">
    <property type="entry name" value="EF-hand_5"/>
    <property type="match status" value="3"/>
</dbReference>
<evidence type="ECO:0000313" key="4">
    <source>
        <dbReference type="Proteomes" id="UP000049455"/>
    </source>
</evidence>
<dbReference type="GO" id="GO:0005509">
    <property type="term" value="F:calcium ion binding"/>
    <property type="evidence" value="ECO:0007669"/>
    <property type="project" value="InterPro"/>
</dbReference>
<dbReference type="OrthoDB" id="5470953at2"/>
<dbReference type="PROSITE" id="PS00018">
    <property type="entry name" value="EF_HAND_1"/>
    <property type="match status" value="3"/>
</dbReference>
<organism evidence="3 4">
    <name type="scientific">Jannaschia seosinensis</name>
    <dbReference type="NCBI Taxonomy" id="313367"/>
    <lineage>
        <taxon>Bacteria</taxon>
        <taxon>Pseudomonadati</taxon>
        <taxon>Pseudomonadota</taxon>
        <taxon>Alphaproteobacteria</taxon>
        <taxon>Rhodobacterales</taxon>
        <taxon>Roseobacteraceae</taxon>
        <taxon>Jannaschia</taxon>
    </lineage>
</organism>
<feature type="domain" description="EF-hand" evidence="2">
    <location>
        <begin position="102"/>
        <end position="137"/>
    </location>
</feature>
<dbReference type="AlphaFoldDB" id="A0A0M7B9T6"/>
<evidence type="ECO:0000259" key="2">
    <source>
        <dbReference type="PROSITE" id="PS50222"/>
    </source>
</evidence>
<dbReference type="InterPro" id="IPR011992">
    <property type="entry name" value="EF-hand-dom_pair"/>
</dbReference>
<dbReference type="SUPFAM" id="SSF47473">
    <property type="entry name" value="EF-hand"/>
    <property type="match status" value="1"/>
</dbReference>
<accession>A0A0M7B9T6</accession>
<dbReference type="EMBL" id="CYPR01000078">
    <property type="protein sequence ID" value="CUH37366.1"/>
    <property type="molecule type" value="Genomic_DNA"/>
</dbReference>
<name>A0A0M7B9T6_9RHOB</name>
<keyword evidence="1" id="KW-0732">Signal</keyword>
<dbReference type="STRING" id="313367.JSE7799_01289"/>
<dbReference type="RefSeq" id="WP_055662887.1">
    <property type="nucleotide sequence ID" value="NZ_CYPR01000078.1"/>
</dbReference>
<dbReference type="Gene3D" id="1.10.238.10">
    <property type="entry name" value="EF-hand"/>
    <property type="match status" value="2"/>
</dbReference>
<dbReference type="Proteomes" id="UP000049455">
    <property type="component" value="Unassembled WGS sequence"/>
</dbReference>